<organism evidence="6 7">
    <name type="scientific">Candidatus Cryptobacteroides excrementipullorum</name>
    <dbReference type="NCBI Taxonomy" id="2840761"/>
    <lineage>
        <taxon>Bacteria</taxon>
        <taxon>Pseudomonadati</taxon>
        <taxon>Bacteroidota</taxon>
        <taxon>Bacteroidia</taxon>
        <taxon>Bacteroidales</taxon>
        <taxon>Candidatus Cryptobacteroides</taxon>
    </lineage>
</organism>
<evidence type="ECO:0000256" key="2">
    <source>
        <dbReference type="ARBA" id="ARBA00022679"/>
    </source>
</evidence>
<reference evidence="6" key="2">
    <citation type="journal article" date="2021" name="PeerJ">
        <title>Extensive microbial diversity within the chicken gut microbiome revealed by metagenomics and culture.</title>
        <authorList>
            <person name="Gilroy R."/>
            <person name="Ravi A."/>
            <person name="Getino M."/>
            <person name="Pursley I."/>
            <person name="Horton D.L."/>
            <person name="Alikhan N.F."/>
            <person name="Baker D."/>
            <person name="Gharbi K."/>
            <person name="Hall N."/>
            <person name="Watson M."/>
            <person name="Adriaenssens E.M."/>
            <person name="Foster-Nyarko E."/>
            <person name="Jarju S."/>
            <person name="Secka A."/>
            <person name="Antonio M."/>
            <person name="Oren A."/>
            <person name="Chaudhuri R.R."/>
            <person name="La Ragione R."/>
            <person name="Hildebrand F."/>
            <person name="Pallen M.J."/>
        </authorList>
    </citation>
    <scope>NUCLEOTIDE SEQUENCE</scope>
    <source>
        <strain evidence="6">2478</strain>
    </source>
</reference>
<dbReference type="GO" id="GO:0016772">
    <property type="term" value="F:transferase activity, transferring phosphorus-containing groups"/>
    <property type="evidence" value="ECO:0007669"/>
    <property type="project" value="InterPro"/>
</dbReference>
<protein>
    <submittedName>
        <fullName evidence="6">Stealth CR1 domain-containing protein</fullName>
    </submittedName>
</protein>
<comment type="caution">
    <text evidence="6">The sequence shown here is derived from an EMBL/GenBank/DDBJ whole genome shotgun (WGS) entry which is preliminary data.</text>
</comment>
<evidence type="ECO:0000256" key="3">
    <source>
        <dbReference type="ARBA" id="ARBA00023169"/>
    </source>
</evidence>
<comment type="similarity">
    <text evidence="1">Belongs to the stealth family.</text>
</comment>
<feature type="domain" description="Stealth protein CR2 conserved region 2" evidence="4">
    <location>
        <begin position="44"/>
        <end position="153"/>
    </location>
</feature>
<dbReference type="PANTHER" id="PTHR24045:SF0">
    <property type="entry name" value="N-ACETYLGLUCOSAMINE-1-PHOSPHOTRANSFERASE SUBUNITS ALPHA_BETA"/>
    <property type="match status" value="1"/>
</dbReference>
<dbReference type="InterPro" id="IPR021520">
    <property type="entry name" value="Stealth_CR2"/>
</dbReference>
<accession>A0A9D9IVU6</accession>
<evidence type="ECO:0000256" key="1">
    <source>
        <dbReference type="ARBA" id="ARBA00007583"/>
    </source>
</evidence>
<evidence type="ECO:0000313" key="7">
    <source>
        <dbReference type="Proteomes" id="UP000823771"/>
    </source>
</evidence>
<keyword evidence="3" id="KW-0270">Exopolysaccharide synthesis</keyword>
<dbReference type="Pfam" id="PF17101">
    <property type="entry name" value="Stealth_CR1"/>
    <property type="match status" value="1"/>
</dbReference>
<feature type="domain" description="Stealth protein CR1 conserved region 1" evidence="5">
    <location>
        <begin position="4"/>
        <end position="29"/>
    </location>
</feature>
<dbReference type="AlphaFoldDB" id="A0A9D9IVU6"/>
<reference evidence="6" key="1">
    <citation type="submission" date="2020-10" db="EMBL/GenBank/DDBJ databases">
        <authorList>
            <person name="Gilroy R."/>
        </authorList>
    </citation>
    <scope>NUCLEOTIDE SEQUENCE</scope>
    <source>
        <strain evidence="6">2478</strain>
    </source>
</reference>
<evidence type="ECO:0000259" key="5">
    <source>
        <dbReference type="Pfam" id="PF17101"/>
    </source>
</evidence>
<dbReference type="GO" id="GO:0000271">
    <property type="term" value="P:polysaccharide biosynthetic process"/>
    <property type="evidence" value="ECO:0007669"/>
    <property type="project" value="UniProtKB-KW"/>
</dbReference>
<dbReference type="Proteomes" id="UP000823771">
    <property type="component" value="Unassembled WGS sequence"/>
</dbReference>
<gene>
    <name evidence="6" type="ORF">IAB80_10800</name>
</gene>
<evidence type="ECO:0000259" key="4">
    <source>
        <dbReference type="Pfam" id="PF11380"/>
    </source>
</evidence>
<evidence type="ECO:0000313" key="6">
    <source>
        <dbReference type="EMBL" id="MBO8479355.1"/>
    </source>
</evidence>
<dbReference type="Pfam" id="PF11380">
    <property type="entry name" value="Stealth_CR2"/>
    <property type="match status" value="1"/>
</dbReference>
<dbReference type="EMBL" id="JADILZ010000106">
    <property type="protein sequence ID" value="MBO8479355.1"/>
    <property type="molecule type" value="Genomic_DNA"/>
</dbReference>
<dbReference type="InterPro" id="IPR047141">
    <property type="entry name" value="Stealth"/>
</dbReference>
<keyword evidence="2" id="KW-0808">Transferase</keyword>
<dbReference type="InterPro" id="IPR031358">
    <property type="entry name" value="Stealth_CR1"/>
</dbReference>
<proteinExistence type="inferred from homology"/>
<dbReference type="PANTHER" id="PTHR24045">
    <property type="match status" value="1"/>
</dbReference>
<sequence>MEGFPIDAVITWVDGNDPAHRAKRKAFLTDKAEDRSDDIGGATRFSSSGEIFFCIGSILRFAPFVRKIFIVTDCQDPHTDDFIHRNFPDTGTEVEVVDHRVIFRGYEQYLPTFNSLSIETMLYRIPGLSEHFVYFNDDMFLMRGISRDDWFEGGKTVLLADRFSVTAARLLRAVKLPKGGHRPFGYKDAMLNAARILGSSCFWLFPHGPVALSRSWYERFYSGNADVLENNIRHRFRDASQYNPQSLYTIDAVRSGQCVVRSPRGKALFIKEESGKANYMERKLREADSGRDLAYGCINSMDKAPENDRAMFVEWICNRLKIKIL</sequence>
<name>A0A9D9IVU6_9BACT</name>